<dbReference type="InterPro" id="IPR006675">
    <property type="entry name" value="HDIG_dom"/>
</dbReference>
<evidence type="ECO:0000313" key="12">
    <source>
        <dbReference type="EMBL" id="PFH02136.1"/>
    </source>
</evidence>
<dbReference type="GO" id="GO:0046872">
    <property type="term" value="F:metal ion binding"/>
    <property type="evidence" value="ECO:0007669"/>
    <property type="project" value="UniProtKB-KW"/>
</dbReference>
<gene>
    <name evidence="12" type="ORF">M972_11902</name>
</gene>
<evidence type="ECO:0000259" key="9">
    <source>
        <dbReference type="Pfam" id="PF01743"/>
    </source>
</evidence>
<dbReference type="InterPro" id="IPR002646">
    <property type="entry name" value="PolA_pol_head_dom"/>
</dbReference>
<evidence type="ECO:0000256" key="6">
    <source>
        <dbReference type="ARBA" id="ARBA00022741"/>
    </source>
</evidence>
<evidence type="ECO:0000256" key="3">
    <source>
        <dbReference type="ARBA" id="ARBA00022694"/>
    </source>
</evidence>
<dbReference type="AlphaFoldDB" id="A0AB36TEW2"/>
<evidence type="ECO:0000256" key="7">
    <source>
        <dbReference type="ARBA" id="ARBA00022842"/>
    </source>
</evidence>
<comment type="caution">
    <text evidence="12">The sequence shown here is derived from an EMBL/GenBank/DDBJ whole genome shotgun (WGS) entry which is preliminary data.</text>
</comment>
<dbReference type="Gene3D" id="1.10.3090.10">
    <property type="entry name" value="cca-adding enzyme, domain 2"/>
    <property type="match status" value="1"/>
</dbReference>
<evidence type="ECO:0000256" key="8">
    <source>
        <dbReference type="RuleBase" id="RU003953"/>
    </source>
</evidence>
<dbReference type="Pfam" id="PF12627">
    <property type="entry name" value="PolyA_pol_RNAbd"/>
    <property type="match status" value="1"/>
</dbReference>
<keyword evidence="4" id="KW-0548">Nucleotidyltransferase</keyword>
<dbReference type="InterPro" id="IPR003607">
    <property type="entry name" value="HD/PDEase_dom"/>
</dbReference>
<evidence type="ECO:0000259" key="11">
    <source>
        <dbReference type="Pfam" id="PF12627"/>
    </source>
</evidence>
<dbReference type="CDD" id="cd00077">
    <property type="entry name" value="HDc"/>
    <property type="match status" value="1"/>
</dbReference>
<keyword evidence="6" id="KW-0547">Nucleotide-binding</keyword>
<dbReference type="PANTHER" id="PTHR46173:SF1">
    <property type="entry name" value="CCA TRNA NUCLEOTIDYLTRANSFERASE 1, MITOCHONDRIAL"/>
    <property type="match status" value="1"/>
</dbReference>
<keyword evidence="3" id="KW-0819">tRNA processing</keyword>
<name>A0AB36TEW2_ACETH</name>
<dbReference type="Pfam" id="PF01743">
    <property type="entry name" value="PolyA_pol"/>
    <property type="match status" value="1"/>
</dbReference>
<dbReference type="GO" id="GO:0000049">
    <property type="term" value="F:tRNA binding"/>
    <property type="evidence" value="ECO:0007669"/>
    <property type="project" value="TreeGrafter"/>
</dbReference>
<proteinExistence type="inferred from homology"/>
<dbReference type="NCBIfam" id="TIGR00277">
    <property type="entry name" value="HDIG"/>
    <property type="match status" value="1"/>
</dbReference>
<dbReference type="GO" id="GO:0008033">
    <property type="term" value="P:tRNA processing"/>
    <property type="evidence" value="ECO:0007669"/>
    <property type="project" value="UniProtKB-KW"/>
</dbReference>
<dbReference type="Pfam" id="PF01966">
    <property type="entry name" value="HD"/>
    <property type="match status" value="1"/>
</dbReference>
<evidence type="ECO:0000256" key="4">
    <source>
        <dbReference type="ARBA" id="ARBA00022695"/>
    </source>
</evidence>
<dbReference type="Gene3D" id="3.30.460.10">
    <property type="entry name" value="Beta Polymerase, domain 2"/>
    <property type="match status" value="1"/>
</dbReference>
<feature type="domain" description="Poly A polymerase head" evidence="9">
    <location>
        <begin position="27"/>
        <end position="137"/>
    </location>
</feature>
<keyword evidence="5" id="KW-0479">Metal-binding</keyword>
<feature type="domain" description="tRNA nucleotidyltransferase/poly(A) polymerase RNA and SrmB- binding" evidence="11">
    <location>
        <begin position="164"/>
        <end position="223"/>
    </location>
</feature>
<dbReference type="InterPro" id="IPR050264">
    <property type="entry name" value="Bact_CCA-adding_enz_type3_sf"/>
</dbReference>
<dbReference type="InterPro" id="IPR032828">
    <property type="entry name" value="PolyA_RNA-bd"/>
</dbReference>
<dbReference type="CDD" id="cd05398">
    <property type="entry name" value="NT_ClassII-CCAase"/>
    <property type="match status" value="1"/>
</dbReference>
<dbReference type="EMBL" id="PDBW01000001">
    <property type="protein sequence ID" value="PFH02136.1"/>
    <property type="molecule type" value="Genomic_DNA"/>
</dbReference>
<evidence type="ECO:0000256" key="5">
    <source>
        <dbReference type="ARBA" id="ARBA00022723"/>
    </source>
</evidence>
<dbReference type="PANTHER" id="PTHR46173">
    <property type="entry name" value="CCA TRNA NUCLEOTIDYLTRANSFERASE 1, MITOCHONDRIAL"/>
    <property type="match status" value="1"/>
</dbReference>
<dbReference type="SUPFAM" id="SSF81891">
    <property type="entry name" value="Poly A polymerase C-terminal region-like"/>
    <property type="match status" value="1"/>
</dbReference>
<dbReference type="RefSeq" id="WP_003520172.1">
    <property type="nucleotide sequence ID" value="NZ_CP013828.1"/>
</dbReference>
<dbReference type="Gene3D" id="1.10.246.80">
    <property type="match status" value="1"/>
</dbReference>
<organism evidence="12 13">
    <name type="scientific">Acetivibrio thermocellus AD2</name>
    <dbReference type="NCBI Taxonomy" id="1138384"/>
    <lineage>
        <taxon>Bacteria</taxon>
        <taxon>Bacillati</taxon>
        <taxon>Bacillota</taxon>
        <taxon>Clostridia</taxon>
        <taxon>Eubacteriales</taxon>
        <taxon>Oscillospiraceae</taxon>
        <taxon>Acetivibrio</taxon>
    </lineage>
</organism>
<comment type="cofactor">
    <cofactor evidence="1">
        <name>Mg(2+)</name>
        <dbReference type="ChEBI" id="CHEBI:18420"/>
    </cofactor>
</comment>
<dbReference type="GeneID" id="35803691"/>
<dbReference type="SUPFAM" id="SSF81301">
    <property type="entry name" value="Nucleotidyltransferase"/>
    <property type="match status" value="1"/>
</dbReference>
<accession>A0AB36TEW2</accession>
<evidence type="ECO:0000259" key="10">
    <source>
        <dbReference type="Pfam" id="PF01966"/>
    </source>
</evidence>
<dbReference type="Proteomes" id="UP000223596">
    <property type="component" value="Unassembled WGS sequence"/>
</dbReference>
<dbReference type="GO" id="GO:0016779">
    <property type="term" value="F:nucleotidyltransferase activity"/>
    <property type="evidence" value="ECO:0007669"/>
    <property type="project" value="UniProtKB-KW"/>
</dbReference>
<dbReference type="InterPro" id="IPR043519">
    <property type="entry name" value="NT_sf"/>
</dbReference>
<evidence type="ECO:0000256" key="1">
    <source>
        <dbReference type="ARBA" id="ARBA00001946"/>
    </source>
</evidence>
<protein>
    <submittedName>
        <fullName evidence="12">tRNA nucleotidyltransferase (CCA-adding enzyme)</fullName>
    </submittedName>
</protein>
<dbReference type="InterPro" id="IPR006674">
    <property type="entry name" value="HD_domain"/>
</dbReference>
<evidence type="ECO:0000256" key="2">
    <source>
        <dbReference type="ARBA" id="ARBA00022679"/>
    </source>
</evidence>
<comment type="similarity">
    <text evidence="8">Belongs to the tRNA nucleotidyltransferase/poly(A) polymerase family.</text>
</comment>
<keyword evidence="7" id="KW-0460">Magnesium</keyword>
<keyword evidence="8" id="KW-0694">RNA-binding</keyword>
<dbReference type="GO" id="GO:0000166">
    <property type="term" value="F:nucleotide binding"/>
    <property type="evidence" value="ECO:0007669"/>
    <property type="project" value="UniProtKB-KW"/>
</dbReference>
<evidence type="ECO:0000313" key="13">
    <source>
        <dbReference type="Proteomes" id="UP000223596"/>
    </source>
</evidence>
<keyword evidence="2 8" id="KW-0808">Transferase</keyword>
<sequence>MKGKIEINMPKDVSYIIDTLNNRGFKAYIVGGCIRDAILGKVPADWDVATDAQPEDVKLIFDKIVETGIKHGTVTAVINGCNYEITTFRAPSSAKIPTIKDDLGLRDFTINAMAYHPEEGIIDPFLGMQDMEKSVIRAVGSPEDRFHEDPLRMLRAVRLSSTLGFEIDRSVLSAIKENCKLIEKVSPERIRDELSKILISDRPKNFLVLRETGLLKYVLPEFDICFDTGQNHPYHVYNVGMHTLETVSNIESNLVLRWTMLLHDIGKPVVKTTDQNGTDHFYGHPEESVNIADKIMKRLRFDNKTTNKVLRLIKHHDRRIEPNQKSVRKAVSIIGKDIFPDLLKVQEADKKGQNPQYLDERLKVLDEIKDIFFNLEKEGQILNLKDLALNGNDLLAMGFEQSREIGIILRELYNIVLDNPEMNTKEKLTEIVENIRKKSFKT</sequence>
<feature type="domain" description="HD" evidence="10">
    <location>
        <begin position="233"/>
        <end position="323"/>
    </location>
</feature>
<reference evidence="12 13" key="1">
    <citation type="submission" date="2017-09" db="EMBL/GenBank/DDBJ databases">
        <title>Evaluation of Pacific Biosciences Sequencing Technology to Finishing C. thermocellum Genome Sequences.</title>
        <authorList>
            <person name="Brown S."/>
        </authorList>
    </citation>
    <scope>NUCLEOTIDE SEQUENCE [LARGE SCALE GENOMIC DNA]</scope>
    <source>
        <strain evidence="12 13">AD2</strain>
    </source>
</reference>